<dbReference type="InterPro" id="IPR013121">
    <property type="entry name" value="Fe_red_NAD-bd_6"/>
</dbReference>
<evidence type="ECO:0000256" key="13">
    <source>
        <dbReference type="ARBA" id="ARBA00022989"/>
    </source>
</evidence>
<keyword evidence="17 19" id="KW-0472">Membrane</keyword>
<evidence type="ECO:0000256" key="7">
    <source>
        <dbReference type="ARBA" id="ARBA00022617"/>
    </source>
</evidence>
<keyword evidence="16" id="KW-0406">Ion transport</keyword>
<dbReference type="RefSeq" id="NP_984176.1">
    <property type="nucleotide sequence ID" value="NM_209529.1"/>
</dbReference>
<proteinExistence type="inferred from homology"/>
<comment type="catalytic activity">
    <reaction evidence="18">
        <text>2 a Fe(II)-siderophore + NADP(+) + H(+) = 2 a Fe(III)-siderophore + NADPH</text>
        <dbReference type="Rhea" id="RHEA:28795"/>
        <dbReference type="Rhea" id="RHEA-COMP:11342"/>
        <dbReference type="Rhea" id="RHEA-COMP:11344"/>
        <dbReference type="ChEBI" id="CHEBI:15378"/>
        <dbReference type="ChEBI" id="CHEBI:29033"/>
        <dbReference type="ChEBI" id="CHEBI:29034"/>
        <dbReference type="ChEBI" id="CHEBI:57783"/>
        <dbReference type="ChEBI" id="CHEBI:58349"/>
        <dbReference type="EC" id="1.16.1.9"/>
    </reaction>
</comment>
<dbReference type="PROSITE" id="PS51384">
    <property type="entry name" value="FAD_FR"/>
    <property type="match status" value="1"/>
</dbReference>
<dbReference type="Gene3D" id="3.40.50.80">
    <property type="entry name" value="Nucleotide-binding domain of ferredoxin-NADP reductase (FNR) module"/>
    <property type="match status" value="1"/>
</dbReference>
<dbReference type="OMA" id="WGLVFYW"/>
<feature type="transmembrane region" description="Helical" evidence="19">
    <location>
        <begin position="304"/>
        <end position="323"/>
    </location>
</feature>
<keyword evidence="6" id="KW-1003">Cell membrane</keyword>
<keyword evidence="7" id="KW-0479">Metal-binding</keyword>
<evidence type="ECO:0000256" key="3">
    <source>
        <dbReference type="ARBA" id="ARBA00006278"/>
    </source>
</evidence>
<protein>
    <recommendedName>
        <fullName evidence="4">ferric-chelate reductase (NADPH)</fullName>
        <ecNumber evidence="4">1.16.1.9</ecNumber>
    </recommendedName>
</protein>
<dbReference type="SUPFAM" id="SSF52343">
    <property type="entry name" value="Ferredoxin reductase-like, C-terminal NADP-linked domain"/>
    <property type="match status" value="1"/>
</dbReference>
<accession>Q75A39</accession>
<dbReference type="SFLD" id="SFLDS00052">
    <property type="entry name" value="Ferric_Reductase_Domain"/>
    <property type="match status" value="1"/>
</dbReference>
<evidence type="ECO:0000313" key="22">
    <source>
        <dbReference type="EMBL" id="AAS52000.1"/>
    </source>
</evidence>
<dbReference type="InterPro" id="IPR017938">
    <property type="entry name" value="Riboflavin_synthase-like_b-brl"/>
</dbReference>
<evidence type="ECO:0000256" key="11">
    <source>
        <dbReference type="ARBA" id="ARBA00022857"/>
    </source>
</evidence>
<keyword evidence="11" id="KW-0521">NADP</keyword>
<evidence type="ECO:0000256" key="6">
    <source>
        <dbReference type="ARBA" id="ARBA00022475"/>
    </source>
</evidence>
<keyword evidence="20" id="KW-0732">Signal</keyword>
<dbReference type="InterPro" id="IPR013130">
    <property type="entry name" value="Fe3_Rdtase_TM_dom"/>
</dbReference>
<dbReference type="OrthoDB" id="167398at2759"/>
<dbReference type="FunCoup" id="Q75A39">
    <property type="interactions" value="462"/>
</dbReference>
<dbReference type="InterPro" id="IPR051410">
    <property type="entry name" value="Ferric/Cupric_Reductase"/>
</dbReference>
<feature type="transmembrane region" description="Helical" evidence="19">
    <location>
        <begin position="264"/>
        <end position="283"/>
    </location>
</feature>
<feature type="domain" description="FAD-binding FR-type" evidence="21">
    <location>
        <begin position="403"/>
        <end position="528"/>
    </location>
</feature>
<evidence type="ECO:0000256" key="18">
    <source>
        <dbReference type="ARBA" id="ARBA00048483"/>
    </source>
</evidence>
<evidence type="ECO:0000256" key="12">
    <source>
        <dbReference type="ARBA" id="ARBA00022982"/>
    </source>
</evidence>
<reference evidence="23" key="2">
    <citation type="journal article" date="2013" name="G3 (Bethesda)">
        <title>Genomes of Ashbya fungi isolated from insects reveal four mating-type loci, numerous translocations, lack of transposons, and distinct gene duplications.</title>
        <authorList>
            <person name="Dietrich F.S."/>
            <person name="Voegeli S."/>
            <person name="Kuo S."/>
            <person name="Philippsen P."/>
        </authorList>
    </citation>
    <scope>GENOME REANNOTATION</scope>
    <source>
        <strain evidence="23">ATCC 10895 / CBS 109.51 / FGSC 9923 / NRRL Y-1056</strain>
    </source>
</reference>
<sequence>MKIPVVVLAYLPLVINALVIVDSALATACIYYDKTFNWGCGSTGNGQRAYACRCRNVNWLGTVTNCIVSNSDSKKVIEHALRHVSQRCKDRGNYNYSLEDMYGFYHNGTAFLRDPTPEDLKQTVNTTLRANPKEFSWYYTKFQLFNDSVRKSQWFGWILVFYWAAVVGFATLFNICDRVFGVRPMRWNWVKKHIALPSVFSDYHERTYFFCRILPLNFPTRLHGLIVTGFVALTVLLCCFDYNIKLPHPFTTSQWFMDLDLISYRVDLMAISLFPVIYFFGIRNNPFIPLSGMSFSTFNFYHKWTAYACFVLAAIHSLIWIVYSESKEGGGFKAWWGDAYFKWGLFATVLAGLLVLHSEKFIRQRTYEFFLILHKLFNIVFIVCMYMHIKTLGWHGWVWSMVAIYCFERVARIARIVLAGGIKKATLTDVGDRVLKMTVEKPKHFKYYPGAYVFVYFISGKDAWFYPFQSHPFTVLNTPKIDGDNLVIYFKVHKGVTQQLLNRIFLSGKESIEYKVLLEGPYGNTIPRLAAPDRRYVGASAGLGVAAVYPHFVSLLDKESQFTHSFYWIINDLSYLHWFSHELRYLADRNCDIKIIYTRSNESAKELTPDVADSASAKFVDSLDICRLLLRPDLKEIVEEQILLSSNQAQDVTFISSGPSTFNDHFRYAVKSSITGKLQCDVDLEEESYTW</sequence>
<dbReference type="KEGG" id="ago:AGOS_ADR080W"/>
<keyword evidence="13 19" id="KW-1133">Transmembrane helix</keyword>
<dbReference type="Pfam" id="PF01794">
    <property type="entry name" value="Ferric_reduct"/>
    <property type="match status" value="1"/>
</dbReference>
<dbReference type="Pfam" id="PF08022">
    <property type="entry name" value="FAD_binding_8"/>
    <property type="match status" value="1"/>
</dbReference>
<evidence type="ECO:0000256" key="10">
    <source>
        <dbReference type="ARBA" id="ARBA00022827"/>
    </source>
</evidence>
<name>Q75A39_EREGS</name>
<dbReference type="GO" id="GO:0006826">
    <property type="term" value="P:iron ion transport"/>
    <property type="evidence" value="ECO:0000318"/>
    <property type="project" value="GO_Central"/>
</dbReference>
<evidence type="ECO:0000256" key="16">
    <source>
        <dbReference type="ARBA" id="ARBA00023065"/>
    </source>
</evidence>
<reference evidence="22 23" key="1">
    <citation type="journal article" date="2004" name="Science">
        <title>The Ashbya gossypii genome as a tool for mapping the ancient Saccharomyces cerevisiae genome.</title>
        <authorList>
            <person name="Dietrich F.S."/>
            <person name="Voegeli S."/>
            <person name="Brachat S."/>
            <person name="Lerch A."/>
            <person name="Gates K."/>
            <person name="Steiner S."/>
            <person name="Mohr C."/>
            <person name="Pohlmann R."/>
            <person name="Luedi P."/>
            <person name="Choi S."/>
            <person name="Wing R.A."/>
            <person name="Flavier A."/>
            <person name="Gaffney T.D."/>
            <person name="Philippsen P."/>
        </authorList>
    </citation>
    <scope>NUCLEOTIDE SEQUENCE [LARGE SCALE GENOMIC DNA]</scope>
    <source>
        <strain evidence="23">ATCC 10895 / CBS 109.51 / FGSC 9923 / NRRL Y-1056</strain>
    </source>
</reference>
<dbReference type="PANTHER" id="PTHR32361">
    <property type="entry name" value="FERRIC/CUPRIC REDUCTASE TRANSMEMBRANE COMPONENT"/>
    <property type="match status" value="1"/>
</dbReference>
<dbReference type="SUPFAM" id="SSF63380">
    <property type="entry name" value="Riboflavin synthase domain-like"/>
    <property type="match status" value="1"/>
</dbReference>
<evidence type="ECO:0000313" key="23">
    <source>
        <dbReference type="Proteomes" id="UP000000591"/>
    </source>
</evidence>
<keyword evidence="8" id="KW-0285">Flavoprotein</keyword>
<dbReference type="HOGENOM" id="CLU_010365_4_0_1"/>
<dbReference type="Pfam" id="PF08030">
    <property type="entry name" value="NAD_binding_6"/>
    <property type="match status" value="1"/>
</dbReference>
<evidence type="ECO:0000256" key="20">
    <source>
        <dbReference type="SAM" id="SignalP"/>
    </source>
</evidence>
<dbReference type="AlphaFoldDB" id="Q75A39"/>
<evidence type="ECO:0000256" key="9">
    <source>
        <dbReference type="ARBA" id="ARBA00022692"/>
    </source>
</evidence>
<dbReference type="GO" id="GO:0000293">
    <property type="term" value="F:ferric-chelate reductase activity"/>
    <property type="evidence" value="ECO:0000318"/>
    <property type="project" value="GO_Central"/>
</dbReference>
<comment type="cofactor">
    <cofactor evidence="1">
        <name>FAD</name>
        <dbReference type="ChEBI" id="CHEBI:57692"/>
    </cofactor>
</comment>
<evidence type="ECO:0000256" key="2">
    <source>
        <dbReference type="ARBA" id="ARBA00004651"/>
    </source>
</evidence>
<evidence type="ECO:0000256" key="4">
    <source>
        <dbReference type="ARBA" id="ARBA00012668"/>
    </source>
</evidence>
<dbReference type="InterPro" id="IPR013112">
    <property type="entry name" value="FAD-bd_8"/>
</dbReference>
<keyword evidence="9 19" id="KW-0812">Transmembrane</keyword>
<keyword evidence="7" id="KW-0349">Heme</keyword>
<evidence type="ECO:0000256" key="1">
    <source>
        <dbReference type="ARBA" id="ARBA00001974"/>
    </source>
</evidence>
<evidence type="ECO:0000256" key="5">
    <source>
        <dbReference type="ARBA" id="ARBA00022448"/>
    </source>
</evidence>
<keyword evidence="23" id="KW-1185">Reference proteome</keyword>
<evidence type="ECO:0000256" key="8">
    <source>
        <dbReference type="ARBA" id="ARBA00022630"/>
    </source>
</evidence>
<keyword evidence="12" id="KW-0249">Electron transport</keyword>
<organism evidence="22 23">
    <name type="scientific">Eremothecium gossypii (strain ATCC 10895 / CBS 109.51 / FGSC 9923 / NRRL Y-1056)</name>
    <name type="common">Yeast</name>
    <name type="synonym">Ashbya gossypii</name>
    <dbReference type="NCBI Taxonomy" id="284811"/>
    <lineage>
        <taxon>Eukaryota</taxon>
        <taxon>Fungi</taxon>
        <taxon>Dikarya</taxon>
        <taxon>Ascomycota</taxon>
        <taxon>Saccharomycotina</taxon>
        <taxon>Saccharomycetes</taxon>
        <taxon>Saccharomycetales</taxon>
        <taxon>Saccharomycetaceae</taxon>
        <taxon>Eremothecium</taxon>
    </lineage>
</organism>
<evidence type="ECO:0000259" key="21">
    <source>
        <dbReference type="PROSITE" id="PS51384"/>
    </source>
</evidence>
<feature type="signal peptide" evidence="20">
    <location>
        <begin position="1"/>
        <end position="17"/>
    </location>
</feature>
<dbReference type="SFLD" id="SFLDG01168">
    <property type="entry name" value="Ferric_reductase_subgroup_(FRE"/>
    <property type="match status" value="1"/>
</dbReference>
<feature type="transmembrane region" description="Helical" evidence="19">
    <location>
        <begin position="222"/>
        <end position="244"/>
    </location>
</feature>
<keyword evidence="5" id="KW-0813">Transport</keyword>
<dbReference type="eggNOG" id="KOG0039">
    <property type="taxonomic scope" value="Eukaryota"/>
</dbReference>
<feature type="transmembrane region" description="Helical" evidence="19">
    <location>
        <begin position="369"/>
        <end position="388"/>
    </location>
</feature>
<dbReference type="InParanoid" id="Q75A39"/>
<evidence type="ECO:0000256" key="19">
    <source>
        <dbReference type="SAM" id="Phobius"/>
    </source>
</evidence>
<dbReference type="InterPro" id="IPR017927">
    <property type="entry name" value="FAD-bd_FR_type"/>
</dbReference>
<dbReference type="GO" id="GO:0015677">
    <property type="term" value="P:copper ion import"/>
    <property type="evidence" value="ECO:0000318"/>
    <property type="project" value="GO_Central"/>
</dbReference>
<dbReference type="GO" id="GO:0005886">
    <property type="term" value="C:plasma membrane"/>
    <property type="evidence" value="ECO:0000318"/>
    <property type="project" value="GO_Central"/>
</dbReference>
<dbReference type="EC" id="1.16.1.9" evidence="4"/>
<dbReference type="Proteomes" id="UP000000591">
    <property type="component" value="Chromosome IV"/>
</dbReference>
<dbReference type="CDD" id="cd06186">
    <property type="entry name" value="NOX_Duox_like_FAD_NADP"/>
    <property type="match status" value="1"/>
</dbReference>
<feature type="transmembrane region" description="Helical" evidence="19">
    <location>
        <begin position="154"/>
        <end position="176"/>
    </location>
</feature>
<dbReference type="EMBL" id="AE016817">
    <property type="protein sequence ID" value="AAS52000.1"/>
    <property type="molecule type" value="Genomic_DNA"/>
</dbReference>
<feature type="chain" id="PRO_5004285408" description="ferric-chelate reductase (NADPH)" evidence="20">
    <location>
        <begin position="18"/>
        <end position="691"/>
    </location>
</feature>
<dbReference type="GeneID" id="4620325"/>
<dbReference type="PANTHER" id="PTHR32361:SF25">
    <property type="entry name" value="FERRIC_CUPRIC REDUCTASE TRANSMEMBRANE COMPONENT 1"/>
    <property type="match status" value="1"/>
</dbReference>
<feature type="transmembrane region" description="Helical" evidence="19">
    <location>
        <begin position="339"/>
        <end position="357"/>
    </location>
</feature>
<keyword evidence="10" id="KW-0274">FAD</keyword>
<dbReference type="InterPro" id="IPR039261">
    <property type="entry name" value="FNR_nucleotide-bd"/>
</dbReference>
<keyword evidence="15" id="KW-0408">Iron</keyword>
<dbReference type="GO" id="GO:0006879">
    <property type="term" value="P:intracellular iron ion homeostasis"/>
    <property type="evidence" value="ECO:0000318"/>
    <property type="project" value="GO_Central"/>
</dbReference>
<dbReference type="FunFam" id="3.40.50.80:FF:000060">
    <property type="entry name" value="Cupric reductase"/>
    <property type="match status" value="1"/>
</dbReference>
<comment type="similarity">
    <text evidence="3">Belongs to the ferric reductase (FRE) family.</text>
</comment>
<gene>
    <name evidence="22" type="ORF">AGOS_ADR080W</name>
</gene>
<evidence type="ECO:0000256" key="14">
    <source>
        <dbReference type="ARBA" id="ARBA00023002"/>
    </source>
</evidence>
<keyword evidence="14" id="KW-0560">Oxidoreductase</keyword>
<evidence type="ECO:0000256" key="15">
    <source>
        <dbReference type="ARBA" id="ARBA00023004"/>
    </source>
</evidence>
<dbReference type="GO" id="GO:0052851">
    <property type="term" value="F:ferric-chelate reductase (NADPH) activity"/>
    <property type="evidence" value="ECO:0007669"/>
    <property type="project" value="UniProtKB-EC"/>
</dbReference>
<comment type="subcellular location">
    <subcellularLocation>
        <location evidence="2">Cell membrane</location>
        <topology evidence="2">Multi-pass membrane protein</topology>
    </subcellularLocation>
</comment>
<evidence type="ECO:0000256" key="17">
    <source>
        <dbReference type="ARBA" id="ARBA00023136"/>
    </source>
</evidence>